<proteinExistence type="predicted"/>
<accession>A0ABP9EU09</accession>
<organism evidence="1 2">
    <name type="scientific">Ferrimonas pelagia</name>
    <dbReference type="NCBI Taxonomy" id="1177826"/>
    <lineage>
        <taxon>Bacteria</taxon>
        <taxon>Pseudomonadati</taxon>
        <taxon>Pseudomonadota</taxon>
        <taxon>Gammaproteobacteria</taxon>
        <taxon>Alteromonadales</taxon>
        <taxon>Ferrimonadaceae</taxon>
        <taxon>Ferrimonas</taxon>
    </lineage>
</organism>
<evidence type="ECO:0000313" key="2">
    <source>
        <dbReference type="Proteomes" id="UP001499988"/>
    </source>
</evidence>
<keyword evidence="2" id="KW-1185">Reference proteome</keyword>
<sequence>MDSARKLKSITHKHTLTLENGGAYVGHEEVAKAVNIDVYFADPYASHQSPGT</sequence>
<protein>
    <recommendedName>
        <fullName evidence="3">Transposase</fullName>
    </recommendedName>
</protein>
<dbReference type="Proteomes" id="UP001499988">
    <property type="component" value="Unassembled WGS sequence"/>
</dbReference>
<reference evidence="2" key="1">
    <citation type="journal article" date="2019" name="Int. J. Syst. Evol. Microbiol.">
        <title>The Global Catalogue of Microorganisms (GCM) 10K type strain sequencing project: providing services to taxonomists for standard genome sequencing and annotation.</title>
        <authorList>
            <consortium name="The Broad Institute Genomics Platform"/>
            <consortium name="The Broad Institute Genome Sequencing Center for Infectious Disease"/>
            <person name="Wu L."/>
            <person name="Ma J."/>
        </authorList>
    </citation>
    <scope>NUCLEOTIDE SEQUENCE [LARGE SCALE GENOMIC DNA]</scope>
    <source>
        <strain evidence="2">JCM 18401</strain>
    </source>
</reference>
<name>A0ABP9EU09_9GAMM</name>
<dbReference type="EMBL" id="BAABJZ010000070">
    <property type="protein sequence ID" value="GAA4887211.1"/>
    <property type="molecule type" value="Genomic_DNA"/>
</dbReference>
<gene>
    <name evidence="1" type="ORF">GCM10023333_20810</name>
</gene>
<comment type="caution">
    <text evidence="1">The sequence shown here is derived from an EMBL/GenBank/DDBJ whole genome shotgun (WGS) entry which is preliminary data.</text>
</comment>
<evidence type="ECO:0000313" key="1">
    <source>
        <dbReference type="EMBL" id="GAA4887211.1"/>
    </source>
</evidence>
<evidence type="ECO:0008006" key="3">
    <source>
        <dbReference type="Google" id="ProtNLM"/>
    </source>
</evidence>